<keyword evidence="6" id="KW-0573">Peptidoglycan synthesis</keyword>
<dbReference type="GO" id="GO:0008360">
    <property type="term" value="P:regulation of cell shape"/>
    <property type="evidence" value="ECO:0007669"/>
    <property type="project" value="UniProtKB-KW"/>
</dbReference>
<reference evidence="12" key="2">
    <citation type="submission" date="2020-09" db="EMBL/GenBank/DDBJ databases">
        <authorList>
            <person name="Sun Q."/>
            <person name="Kim S."/>
        </authorList>
    </citation>
    <scope>NUCLEOTIDE SEQUENCE</scope>
    <source>
        <strain evidence="12">KCTC 32422</strain>
    </source>
</reference>
<keyword evidence="13" id="KW-1185">Reference proteome</keyword>
<dbReference type="GO" id="GO:0009252">
    <property type="term" value="P:peptidoglycan biosynthetic process"/>
    <property type="evidence" value="ECO:0007669"/>
    <property type="project" value="UniProtKB-KW"/>
</dbReference>
<dbReference type="PANTHER" id="PTHR43445">
    <property type="entry name" value="UDP-N-ACETYLMURAMATE--L-ALANINE LIGASE-RELATED"/>
    <property type="match status" value="1"/>
</dbReference>
<dbReference type="SUPFAM" id="SSF53623">
    <property type="entry name" value="MurD-like peptide ligases, catalytic domain"/>
    <property type="match status" value="1"/>
</dbReference>
<dbReference type="Gene3D" id="3.90.190.20">
    <property type="entry name" value="Mur ligase, C-terminal domain"/>
    <property type="match status" value="1"/>
</dbReference>
<evidence type="ECO:0000313" key="12">
    <source>
        <dbReference type="EMBL" id="GHA03930.1"/>
    </source>
</evidence>
<dbReference type="Proteomes" id="UP000634139">
    <property type="component" value="Unassembled WGS sequence"/>
</dbReference>
<protein>
    <submittedName>
        <fullName evidence="12">UDP-N-acetylmuramate--L-alanine ligase</fullName>
    </submittedName>
</protein>
<feature type="domain" description="Mur ligase N-terminal catalytic" evidence="9">
    <location>
        <begin position="11"/>
        <end position="110"/>
    </location>
</feature>
<comment type="caution">
    <text evidence="12">The sequence shown here is derived from an EMBL/GenBank/DDBJ whole genome shotgun (WGS) entry which is preliminary data.</text>
</comment>
<dbReference type="GO" id="GO:0071555">
    <property type="term" value="P:cell wall organization"/>
    <property type="evidence" value="ECO:0007669"/>
    <property type="project" value="UniProtKB-KW"/>
</dbReference>
<keyword evidence="7" id="KW-0131">Cell cycle</keyword>
<evidence type="ECO:0000313" key="13">
    <source>
        <dbReference type="Proteomes" id="UP000634139"/>
    </source>
</evidence>
<dbReference type="InterPro" id="IPR013221">
    <property type="entry name" value="Mur_ligase_cen"/>
</dbReference>
<proteinExistence type="predicted"/>
<dbReference type="PANTHER" id="PTHR43445:SF3">
    <property type="entry name" value="UDP-N-ACETYLMURAMATE--L-ALANINE LIGASE"/>
    <property type="match status" value="1"/>
</dbReference>
<evidence type="ECO:0000259" key="11">
    <source>
        <dbReference type="Pfam" id="PF08245"/>
    </source>
</evidence>
<dbReference type="Gene3D" id="3.40.50.720">
    <property type="entry name" value="NAD(P)-binding Rossmann-like Domain"/>
    <property type="match status" value="1"/>
</dbReference>
<feature type="domain" description="Mur ligase central" evidence="11">
    <location>
        <begin position="117"/>
        <end position="298"/>
    </location>
</feature>
<dbReference type="SUPFAM" id="SSF51984">
    <property type="entry name" value="MurCD N-terminal domain"/>
    <property type="match status" value="1"/>
</dbReference>
<dbReference type="GO" id="GO:0005524">
    <property type="term" value="F:ATP binding"/>
    <property type="evidence" value="ECO:0007669"/>
    <property type="project" value="UniProtKB-KW"/>
</dbReference>
<dbReference type="AlphaFoldDB" id="A0A918VJG5"/>
<evidence type="ECO:0000256" key="3">
    <source>
        <dbReference type="ARBA" id="ARBA00022741"/>
    </source>
</evidence>
<evidence type="ECO:0000259" key="10">
    <source>
        <dbReference type="Pfam" id="PF02875"/>
    </source>
</evidence>
<reference evidence="12" key="1">
    <citation type="journal article" date="2014" name="Int. J. Syst. Evol. Microbiol.">
        <title>Complete genome sequence of Corynebacterium casei LMG S-19264T (=DSM 44701T), isolated from a smear-ripened cheese.</title>
        <authorList>
            <consortium name="US DOE Joint Genome Institute (JGI-PGF)"/>
            <person name="Walter F."/>
            <person name="Albersmeier A."/>
            <person name="Kalinowski J."/>
            <person name="Ruckert C."/>
        </authorList>
    </citation>
    <scope>NUCLEOTIDE SEQUENCE</scope>
    <source>
        <strain evidence="12">KCTC 32422</strain>
    </source>
</reference>
<feature type="domain" description="Mur ligase C-terminal" evidence="10">
    <location>
        <begin position="320"/>
        <end position="453"/>
    </location>
</feature>
<dbReference type="InterPro" id="IPR036565">
    <property type="entry name" value="Mur-like_cat_sf"/>
</dbReference>
<evidence type="ECO:0000256" key="5">
    <source>
        <dbReference type="ARBA" id="ARBA00022960"/>
    </source>
</evidence>
<keyword evidence="4" id="KW-0067">ATP-binding</keyword>
<dbReference type="GO" id="GO:0051301">
    <property type="term" value="P:cell division"/>
    <property type="evidence" value="ECO:0007669"/>
    <property type="project" value="UniProtKB-KW"/>
</dbReference>
<evidence type="ECO:0000256" key="1">
    <source>
        <dbReference type="ARBA" id="ARBA00022598"/>
    </source>
</evidence>
<gene>
    <name evidence="12" type="primary">murC</name>
    <name evidence="12" type="ORF">GCM10011617_26100</name>
</gene>
<organism evidence="12 13">
    <name type="scientific">Novosphingobium arvoryzae</name>
    <dbReference type="NCBI Taxonomy" id="1256514"/>
    <lineage>
        <taxon>Bacteria</taxon>
        <taxon>Pseudomonadati</taxon>
        <taxon>Pseudomonadota</taxon>
        <taxon>Alphaproteobacteria</taxon>
        <taxon>Sphingomonadales</taxon>
        <taxon>Sphingomonadaceae</taxon>
        <taxon>Novosphingobium</taxon>
    </lineage>
</organism>
<dbReference type="Pfam" id="PF02875">
    <property type="entry name" value="Mur_ligase_C"/>
    <property type="match status" value="1"/>
</dbReference>
<sequence length="469" mass="49060">MTDLTSHPWFFCGIGGSGMLPLALILKGQGAQVAGSDRSRDQGRTPEKFAWLESLGFTLFPQDGSGITSADQVLVASAAVEDTVPEMVRARELGCARMSRAELLSRLFNAAPARIAIGGTSGKSTVTGMAGWIMVQAGRDPTIMNGAVMKNFVADDAPFASARVGEGGVFVSEVDESDGSIALYNPTVAVLGNVSLDHKSLEELRELFGNFLSRADVAAINLDDAETAALAARAQALVTFAIASPAAMIGVAPGSVTEGPTSLTATVLDRRDGTAHDLVLKVPGRHNLFNALAAIAACNAAGVPVATAVAALGSFSGLARRFDIVGTSARGVTVIDDFGHNPDKVAATLATLKAHPGRVIAFFQPHGYGPLRQMGHELAQTFARLLGPDDLTILCDPVYFGGTVDRSEGSERIVRLIREGGGQAEHIPAREDCAARMAELARPGDRIVVMGARDDTLTVFAKDLLARLD</sequence>
<keyword evidence="2" id="KW-0132">Cell division</keyword>
<evidence type="ECO:0000256" key="4">
    <source>
        <dbReference type="ARBA" id="ARBA00022840"/>
    </source>
</evidence>
<evidence type="ECO:0000259" key="9">
    <source>
        <dbReference type="Pfam" id="PF01225"/>
    </source>
</evidence>
<dbReference type="InterPro" id="IPR036615">
    <property type="entry name" value="Mur_ligase_C_dom_sf"/>
</dbReference>
<keyword evidence="8" id="KW-0961">Cell wall biogenesis/degradation</keyword>
<keyword evidence="5" id="KW-0133">Cell shape</keyword>
<dbReference type="RefSeq" id="WP_189542283.1">
    <property type="nucleotide sequence ID" value="NZ_BMZD01000007.1"/>
</dbReference>
<evidence type="ECO:0000256" key="6">
    <source>
        <dbReference type="ARBA" id="ARBA00022984"/>
    </source>
</evidence>
<dbReference type="SUPFAM" id="SSF53244">
    <property type="entry name" value="MurD-like peptide ligases, peptide-binding domain"/>
    <property type="match status" value="1"/>
</dbReference>
<keyword evidence="3" id="KW-0547">Nucleotide-binding</keyword>
<accession>A0A918VJG5</accession>
<dbReference type="Pfam" id="PF01225">
    <property type="entry name" value="Mur_ligase"/>
    <property type="match status" value="1"/>
</dbReference>
<dbReference type="Pfam" id="PF08245">
    <property type="entry name" value="Mur_ligase_M"/>
    <property type="match status" value="1"/>
</dbReference>
<dbReference type="InterPro" id="IPR000713">
    <property type="entry name" value="Mur_ligase_N"/>
</dbReference>
<dbReference type="Gene3D" id="3.40.1190.10">
    <property type="entry name" value="Mur-like, catalytic domain"/>
    <property type="match status" value="1"/>
</dbReference>
<name>A0A918VJG5_9SPHN</name>
<dbReference type="InterPro" id="IPR004101">
    <property type="entry name" value="Mur_ligase_C"/>
</dbReference>
<evidence type="ECO:0000256" key="8">
    <source>
        <dbReference type="ARBA" id="ARBA00023316"/>
    </source>
</evidence>
<dbReference type="GO" id="GO:0016881">
    <property type="term" value="F:acid-amino acid ligase activity"/>
    <property type="evidence" value="ECO:0007669"/>
    <property type="project" value="InterPro"/>
</dbReference>
<evidence type="ECO:0000256" key="2">
    <source>
        <dbReference type="ARBA" id="ARBA00022618"/>
    </source>
</evidence>
<evidence type="ECO:0000256" key="7">
    <source>
        <dbReference type="ARBA" id="ARBA00023306"/>
    </source>
</evidence>
<dbReference type="InterPro" id="IPR050061">
    <property type="entry name" value="MurCDEF_pg_biosynth"/>
</dbReference>
<dbReference type="EMBL" id="BMZD01000007">
    <property type="protein sequence ID" value="GHA03930.1"/>
    <property type="molecule type" value="Genomic_DNA"/>
</dbReference>
<keyword evidence="1 12" id="KW-0436">Ligase</keyword>